<dbReference type="RefSeq" id="XP_007868881.1">
    <property type="nucleotide sequence ID" value="XM_007870690.1"/>
</dbReference>
<dbReference type="KEGG" id="gtr:GLOTRDRAFT_140281"/>
<dbReference type="PANTHER" id="PTHR31949:SF2">
    <property type="entry name" value="OS05G0480600 PROTEIN"/>
    <property type="match status" value="1"/>
</dbReference>
<feature type="compositionally biased region" description="Low complexity" evidence="1">
    <location>
        <begin position="143"/>
        <end position="181"/>
    </location>
</feature>
<feature type="compositionally biased region" description="Basic residues" evidence="1">
    <location>
        <begin position="422"/>
        <end position="433"/>
    </location>
</feature>
<evidence type="ECO:0000313" key="3">
    <source>
        <dbReference type="Proteomes" id="UP000030669"/>
    </source>
</evidence>
<feature type="region of interest" description="Disordered" evidence="1">
    <location>
        <begin position="378"/>
        <end position="449"/>
    </location>
</feature>
<keyword evidence="3" id="KW-1185">Reference proteome</keyword>
<evidence type="ECO:0000313" key="2">
    <source>
        <dbReference type="EMBL" id="EPQ52584.1"/>
    </source>
</evidence>
<feature type="region of interest" description="Disordered" evidence="1">
    <location>
        <begin position="608"/>
        <end position="634"/>
    </location>
</feature>
<sequence>MDASGAQQRNDRILATLHEKLRAENVGPFSAACHKLARWLKDPRAYYTSARPKIVDLLETAANNARKHSLDPTPAGQSSNRIKAAQTLAAVVLQHADLFVEPELKHRLAHLVRPEAFAQNIVASPPVPVPSQHRPRPNTEPSQAQAQAQAHTQPQPQAAPPQRLVPTASTSRAALTTSSAAPMPHQVPAASSSSRPVFAVNATLAIRQQQRHAIQERRFSQPTDIAPALSPYPSPYVYYASPPASGIFPHQHQQQVTMPAPQPQRHVHAARPHLPANANMYPHVDPYAQTHVQSHPAHHPQSGTAMPTTPVPAGSATPVPAVSTTPVPAVSTTPIQAAATARGSPEHPEPQLSRTKPAKRARTLDQLARLDAEYCRTQKQRPASPVLDNSPPTQSPALVSSPAPETPPPSSPPVPRQLSARKSARMGTRRRGPPKASRESAGPATVSAPETHLLRDWAAVPVEEMIDYSGGFVAAPMAEVNSAATATADTAVMVEAGVSRDSQPNRVTPAHDRKAMDVDAYTESARDDAEDATKLTGDPRGAVLQSEKVDTHKMLVERAEDTTALDVATVRGSGETEPAPQSVKEAPSLEDTQHVGVTKAMVEPAEDTTAPDAAAAGGPGGTDHAAETDGEAPAPYLEGADKMLLNHVEDATAPDAVAVGSTEGAPAANEAPSLEAIQDDAVDKMAVESPEDTMPSGMATVSSEVARLGVPTAQASSCEYNGQDMVTSGDASANGYGVISHETRAASEAPAVSLKHVDKMMVEPVEDAMTSDVPLVSDFGADQQKVQVANGKPAASLERADHMVVEPTENPITSDSAAVSAFGPTTEAPTLENNQSGADDEILIVPANNTRTRDAAAISRSGATEHGIQATTEVPSLEITQDASILLSSADTPGQGEASQLHEKDVDSDTSAIGLARNAVSEPPDGLDAGEILEEPSKGESATVFVPRAPALEFSQIGGEPTAGHTQVPIVWQSDTLTQWVAADPVDPVASTLEEVVGPLTSAGHSPAHIESTRDVVLETAGSLDANEMMVEPGKGESIIVADSRAALFKSSQTGEKLTVDDTQVPVLWQSETLTRWVAEPVEPVPEEEPGVSAFADLAVPRTESADNVAPKSADILDADQMLVDPSEGESTTVGDSRVALGDAQDSTVWRDETLTQWVAAESLAPVAPILEAGPSTPLTDSQVHSTTMSALASATHAPNTTDEISVGSKRPRSTTPEVQDKDAGNGELTTGGQNVAFSDEIHVGCKRPRSSTPEVPGKDDNEATGRASTGAENGTTSDEVHIARKRLRSTTPEPQAKDDHLAGELPTGAPNGIISDEAMSQQAGPVVNSSVDPTITHDLENRPLAEPSTTSGTSEDLSGPIAPQALEDERRSQPPAQAILTVSAPTAPSSDARIEEEEHDFIEKPEGMSSVAAEAGDIAVAQEAAAPESLDVASREKDEEVKDLPQTGTTEEGEITTPPAVHDPLPPEAKPSHVVTVAEDVSMHTDDASLLHPDGIPASIVAVDPDSQVPLSAPGPSAASPASILYALSCATGTRQHILDFILKPDDYAAVQRWAHRKSMLDDSFTDGICLSLACYRLEDLASVLNGVDSIGTGNCNSLPKVEWPRTGCMWTVINGDERKGLVYLVPQYSANEDKLVDISSYLRQGENMLEISYDGNMSDYAVVLHAHHPTPSQIGKEEKRREKDREWAEFLKELAQPPKLRKFNWVTGVFEDE</sequence>
<protein>
    <submittedName>
        <fullName evidence="2">Uncharacterized protein</fullName>
    </submittedName>
</protein>
<feature type="compositionally biased region" description="Polar residues" evidence="1">
    <location>
        <begin position="1228"/>
        <end position="1237"/>
    </location>
</feature>
<reference evidence="2 3" key="1">
    <citation type="journal article" date="2012" name="Science">
        <title>The Paleozoic origin of enzymatic lignin decomposition reconstructed from 31 fungal genomes.</title>
        <authorList>
            <person name="Floudas D."/>
            <person name="Binder M."/>
            <person name="Riley R."/>
            <person name="Barry K."/>
            <person name="Blanchette R.A."/>
            <person name="Henrissat B."/>
            <person name="Martinez A.T."/>
            <person name="Otillar R."/>
            <person name="Spatafora J.W."/>
            <person name="Yadav J.S."/>
            <person name="Aerts A."/>
            <person name="Benoit I."/>
            <person name="Boyd A."/>
            <person name="Carlson A."/>
            <person name="Copeland A."/>
            <person name="Coutinho P.M."/>
            <person name="de Vries R.P."/>
            <person name="Ferreira P."/>
            <person name="Findley K."/>
            <person name="Foster B."/>
            <person name="Gaskell J."/>
            <person name="Glotzer D."/>
            <person name="Gorecki P."/>
            <person name="Heitman J."/>
            <person name="Hesse C."/>
            <person name="Hori C."/>
            <person name="Igarashi K."/>
            <person name="Jurgens J.A."/>
            <person name="Kallen N."/>
            <person name="Kersten P."/>
            <person name="Kohler A."/>
            <person name="Kuees U."/>
            <person name="Kumar T.K.A."/>
            <person name="Kuo A."/>
            <person name="LaButti K."/>
            <person name="Larrondo L.F."/>
            <person name="Lindquist E."/>
            <person name="Ling A."/>
            <person name="Lombard V."/>
            <person name="Lucas S."/>
            <person name="Lundell T."/>
            <person name="Martin R."/>
            <person name="McLaughlin D.J."/>
            <person name="Morgenstern I."/>
            <person name="Morin E."/>
            <person name="Murat C."/>
            <person name="Nagy L.G."/>
            <person name="Nolan M."/>
            <person name="Ohm R.A."/>
            <person name="Patyshakuliyeva A."/>
            <person name="Rokas A."/>
            <person name="Ruiz-Duenas F.J."/>
            <person name="Sabat G."/>
            <person name="Salamov A."/>
            <person name="Samejima M."/>
            <person name="Schmutz J."/>
            <person name="Slot J.C."/>
            <person name="St John F."/>
            <person name="Stenlid J."/>
            <person name="Sun H."/>
            <person name="Sun S."/>
            <person name="Syed K."/>
            <person name="Tsang A."/>
            <person name="Wiebenga A."/>
            <person name="Young D."/>
            <person name="Pisabarro A."/>
            <person name="Eastwood D.C."/>
            <person name="Martin F."/>
            <person name="Cullen D."/>
            <person name="Grigoriev I.V."/>
            <person name="Hibbett D.S."/>
        </authorList>
    </citation>
    <scope>NUCLEOTIDE SEQUENCE [LARGE SCALE GENOMIC DNA]</scope>
    <source>
        <strain evidence="2 3">ATCC 11539</strain>
    </source>
</reference>
<dbReference type="PANTHER" id="PTHR31949">
    <property type="entry name" value="GASTRIC MUCIN-LIKE PROTEIN"/>
    <property type="match status" value="1"/>
</dbReference>
<feature type="region of interest" description="Disordered" evidence="1">
    <location>
        <begin position="292"/>
        <end position="361"/>
    </location>
</feature>
<feature type="compositionally biased region" description="Polar residues" evidence="1">
    <location>
        <begin position="1348"/>
        <end position="1357"/>
    </location>
</feature>
<proteinExistence type="predicted"/>
<gene>
    <name evidence="2" type="ORF">GLOTRDRAFT_140281</name>
</gene>
<feature type="compositionally biased region" description="Low complexity" evidence="1">
    <location>
        <begin position="315"/>
        <end position="334"/>
    </location>
</feature>
<dbReference type="eggNOG" id="ENOG502SWG8">
    <property type="taxonomic scope" value="Eukaryota"/>
</dbReference>
<dbReference type="EMBL" id="KB469307">
    <property type="protein sequence ID" value="EPQ52584.1"/>
    <property type="molecule type" value="Genomic_DNA"/>
</dbReference>
<name>S7RIZ4_GLOTA</name>
<feature type="compositionally biased region" description="Polar residues" evidence="1">
    <location>
        <begin position="1177"/>
        <end position="1204"/>
    </location>
</feature>
<dbReference type="HOGENOM" id="CLU_240446_0_0_1"/>
<feature type="region of interest" description="Disordered" evidence="1">
    <location>
        <begin position="1425"/>
        <end position="1468"/>
    </location>
</feature>
<feature type="compositionally biased region" description="Polar residues" evidence="1">
    <location>
        <begin position="1319"/>
        <end position="1334"/>
    </location>
</feature>
<feature type="region of interest" description="Disordered" evidence="1">
    <location>
        <begin position="1172"/>
        <end position="1396"/>
    </location>
</feature>
<dbReference type="OrthoDB" id="3040699at2759"/>
<accession>S7RIZ4</accession>
<dbReference type="OMA" id="VFSYWRR"/>
<dbReference type="GO" id="GO:0055028">
    <property type="term" value="C:cortical microtubule"/>
    <property type="evidence" value="ECO:0007669"/>
    <property type="project" value="TreeGrafter"/>
</dbReference>
<feature type="compositionally biased region" description="Pro residues" evidence="1">
    <location>
        <begin position="404"/>
        <end position="415"/>
    </location>
</feature>
<feature type="region of interest" description="Disordered" evidence="1">
    <location>
        <begin position="123"/>
        <end position="194"/>
    </location>
</feature>
<organism evidence="2 3">
    <name type="scientific">Gloeophyllum trabeum (strain ATCC 11539 / FP-39264 / Madison 617)</name>
    <name type="common">Brown rot fungus</name>
    <dbReference type="NCBI Taxonomy" id="670483"/>
    <lineage>
        <taxon>Eukaryota</taxon>
        <taxon>Fungi</taxon>
        <taxon>Dikarya</taxon>
        <taxon>Basidiomycota</taxon>
        <taxon>Agaricomycotina</taxon>
        <taxon>Agaricomycetes</taxon>
        <taxon>Gloeophyllales</taxon>
        <taxon>Gloeophyllaceae</taxon>
        <taxon>Gloeophyllum</taxon>
    </lineage>
</organism>
<feature type="region of interest" description="Disordered" evidence="1">
    <location>
        <begin position="570"/>
        <end position="593"/>
    </location>
</feature>
<evidence type="ECO:0000256" key="1">
    <source>
        <dbReference type="SAM" id="MobiDB-lite"/>
    </source>
</evidence>
<dbReference type="Proteomes" id="UP000030669">
    <property type="component" value="Unassembled WGS sequence"/>
</dbReference>
<dbReference type="GO" id="GO:0043622">
    <property type="term" value="P:cortical microtubule organization"/>
    <property type="evidence" value="ECO:0007669"/>
    <property type="project" value="TreeGrafter"/>
</dbReference>
<feature type="compositionally biased region" description="Basic and acidic residues" evidence="1">
    <location>
        <begin position="1434"/>
        <end position="1444"/>
    </location>
</feature>
<feature type="compositionally biased region" description="Polar residues" evidence="1">
    <location>
        <begin position="1267"/>
        <end position="1278"/>
    </location>
</feature>
<dbReference type="GeneID" id="19304487"/>
<feature type="region of interest" description="Disordered" evidence="1">
    <location>
        <begin position="889"/>
        <end position="908"/>
    </location>
</feature>